<dbReference type="Proteomes" id="UP000440224">
    <property type="component" value="Unassembled WGS sequence"/>
</dbReference>
<evidence type="ECO:0000313" key="1">
    <source>
        <dbReference type="EMBL" id="MRG93399.1"/>
    </source>
</evidence>
<comment type="caution">
    <text evidence="1">The sequence shown here is derived from an EMBL/GenBank/DDBJ whole genome shotgun (WGS) entry which is preliminary data.</text>
</comment>
<sequence length="168" mass="18321">MSTLTLPKDVVADPRHDAVVRLLETHARPLWEHGRHQVATLPMTDTLAAELRGALAARHAYMGLELIGEKLASEQKGLDALNEKTPGSPQNARVSRLLFLANDGSERFYRDCDALLSRYPQRLLACRLDIPGEALGEALLGSTKMVRSVLIVDKKVGARALLALLPPG</sequence>
<accession>A0A6N7PNA8</accession>
<reference evidence="1 2" key="1">
    <citation type="submission" date="2019-10" db="EMBL/GenBank/DDBJ databases">
        <title>A soil myxobacterium in the family Polyangiaceae.</title>
        <authorList>
            <person name="Li Y."/>
            <person name="Wang J."/>
        </authorList>
    </citation>
    <scope>NUCLEOTIDE SEQUENCE [LARGE SCALE GENOMIC DNA]</scope>
    <source>
        <strain evidence="1 2">DSM 14734</strain>
    </source>
</reference>
<gene>
    <name evidence="1" type="ORF">GF068_15975</name>
</gene>
<name>A0A6N7PNA8_9BACT</name>
<organism evidence="1 2">
    <name type="scientific">Polyangium spumosum</name>
    <dbReference type="NCBI Taxonomy" id="889282"/>
    <lineage>
        <taxon>Bacteria</taxon>
        <taxon>Pseudomonadati</taxon>
        <taxon>Myxococcota</taxon>
        <taxon>Polyangia</taxon>
        <taxon>Polyangiales</taxon>
        <taxon>Polyangiaceae</taxon>
        <taxon>Polyangium</taxon>
    </lineage>
</organism>
<dbReference type="EMBL" id="WJIE01000004">
    <property type="protein sequence ID" value="MRG93399.1"/>
    <property type="molecule type" value="Genomic_DNA"/>
</dbReference>
<dbReference type="RefSeq" id="WP_153820235.1">
    <property type="nucleotide sequence ID" value="NZ_WJIE01000004.1"/>
</dbReference>
<proteinExistence type="predicted"/>
<dbReference type="OrthoDB" id="5293840at2"/>
<keyword evidence="2" id="KW-1185">Reference proteome</keyword>
<dbReference type="AlphaFoldDB" id="A0A6N7PNA8"/>
<evidence type="ECO:0000313" key="2">
    <source>
        <dbReference type="Proteomes" id="UP000440224"/>
    </source>
</evidence>
<protein>
    <submittedName>
        <fullName evidence="1">Uncharacterized protein</fullName>
    </submittedName>
</protein>